<dbReference type="Pfam" id="PF19040">
    <property type="entry name" value="SGNH"/>
    <property type="match status" value="1"/>
</dbReference>
<dbReference type="AlphaFoldDB" id="A0A915BW84"/>
<feature type="domain" description="SGNH" evidence="1">
    <location>
        <begin position="26"/>
        <end position="151"/>
    </location>
</feature>
<name>A0A915BW84_PARUN</name>
<proteinExistence type="predicted"/>
<evidence type="ECO:0000313" key="2">
    <source>
        <dbReference type="Proteomes" id="UP000887569"/>
    </source>
</evidence>
<reference evidence="3" key="1">
    <citation type="submission" date="2022-11" db="UniProtKB">
        <authorList>
            <consortium name="WormBaseParasite"/>
        </authorList>
    </citation>
    <scope>IDENTIFICATION</scope>
</reference>
<dbReference type="Proteomes" id="UP000887569">
    <property type="component" value="Unplaced"/>
</dbReference>
<sequence length="164" mass="19396">MKPDITFIIFRPFFPIDSPVIDLSKDDQFNNIQSTIDRISAVTKRIIIEYPLPINKQKFYTPLIIKSIEEGRASSFDDLKIDYSFFWSEVQHIFKRLDSIKCSNCDRIYTYKLFCDHQVCRVFNPENLYSFLDIGTHYNDYAMKCIQQVYAEIVDDNYAQGNIE</sequence>
<accession>A0A915BW84</accession>
<evidence type="ECO:0000313" key="3">
    <source>
        <dbReference type="WBParaSite" id="PgR060_g060_t01"/>
    </source>
</evidence>
<dbReference type="InterPro" id="IPR043968">
    <property type="entry name" value="SGNH"/>
</dbReference>
<protein>
    <submittedName>
        <fullName evidence="3">Acyl_transf_3 domain-containing protein</fullName>
    </submittedName>
</protein>
<organism evidence="2 3">
    <name type="scientific">Parascaris univalens</name>
    <name type="common">Nematode worm</name>
    <dbReference type="NCBI Taxonomy" id="6257"/>
    <lineage>
        <taxon>Eukaryota</taxon>
        <taxon>Metazoa</taxon>
        <taxon>Ecdysozoa</taxon>
        <taxon>Nematoda</taxon>
        <taxon>Chromadorea</taxon>
        <taxon>Rhabditida</taxon>
        <taxon>Spirurina</taxon>
        <taxon>Ascaridomorpha</taxon>
        <taxon>Ascaridoidea</taxon>
        <taxon>Ascarididae</taxon>
        <taxon>Parascaris</taxon>
    </lineage>
</organism>
<dbReference type="WBParaSite" id="PgR060_g060_t01">
    <property type="protein sequence ID" value="PgR060_g060_t01"/>
    <property type="gene ID" value="PgR060_g060"/>
</dbReference>
<keyword evidence="2" id="KW-1185">Reference proteome</keyword>
<evidence type="ECO:0000259" key="1">
    <source>
        <dbReference type="Pfam" id="PF19040"/>
    </source>
</evidence>